<dbReference type="STRING" id="187304.B0E33_00925"/>
<dbReference type="PANTHER" id="PTHR35790">
    <property type="entry name" value="HTH-TYPE TRANSCRIPTIONAL REGULATOR PCHR"/>
    <property type="match status" value="1"/>
</dbReference>
<dbReference type="RefSeq" id="WP_023003909.1">
    <property type="nucleotide sequence ID" value="NZ_CP045617.1"/>
</dbReference>
<dbReference type="InterPro" id="IPR052067">
    <property type="entry name" value="Metal_resp_HTH_trans_reg"/>
</dbReference>
<evidence type="ECO:0000256" key="3">
    <source>
        <dbReference type="ARBA" id="ARBA00023163"/>
    </source>
</evidence>
<keyword evidence="1" id="KW-0805">Transcription regulation</keyword>
<evidence type="ECO:0000256" key="2">
    <source>
        <dbReference type="ARBA" id="ARBA00023125"/>
    </source>
</evidence>
<keyword evidence="6" id="KW-1185">Reference proteome</keyword>
<evidence type="ECO:0000313" key="6">
    <source>
        <dbReference type="Proteomes" id="UP000048926"/>
    </source>
</evidence>
<dbReference type="SMART" id="SM00347">
    <property type="entry name" value="HTH_MARR"/>
    <property type="match status" value="1"/>
</dbReference>
<evidence type="ECO:0000259" key="4">
    <source>
        <dbReference type="PROSITE" id="PS50995"/>
    </source>
</evidence>
<dbReference type="PRINTS" id="PR00598">
    <property type="entry name" value="HTHMARR"/>
</dbReference>
<keyword evidence="3" id="KW-0804">Transcription</keyword>
<keyword evidence="2" id="KW-0238">DNA-binding</keyword>
<dbReference type="Gene3D" id="1.10.10.10">
    <property type="entry name" value="Winged helix-like DNA-binding domain superfamily/Winged helix DNA-binding domain"/>
    <property type="match status" value="1"/>
</dbReference>
<dbReference type="InterPro" id="IPR000835">
    <property type="entry name" value="HTH_MarR-typ"/>
</dbReference>
<dbReference type="GO" id="GO:0003700">
    <property type="term" value="F:DNA-binding transcription factor activity"/>
    <property type="evidence" value="ECO:0007669"/>
    <property type="project" value="InterPro"/>
</dbReference>
<sequence>MSDQQGSKSTVSPGKVPSKPVLKLSAFLPYRLNHLAETVSRSFSRIYADTYGIGIPEWRVLATLGEYKAMTARDISQATSMHKTKVSRAVAALEKRDLIVRDKNRDDQREQTLCLSDQGNAMYEEIVPQALAYSKSLEDALTEEQKSVLDEIFDRLHEATRSGESD</sequence>
<dbReference type="PANTHER" id="PTHR35790:SF4">
    <property type="entry name" value="HTH-TYPE TRANSCRIPTIONAL REGULATOR PCHR"/>
    <property type="match status" value="1"/>
</dbReference>
<proteinExistence type="predicted"/>
<protein>
    <submittedName>
        <fullName evidence="5">Putative HTH-type transcriptional regulator/GBAA_1941/BAS1801</fullName>
    </submittedName>
</protein>
<feature type="domain" description="HTH marR-type" evidence="4">
    <location>
        <begin position="25"/>
        <end position="158"/>
    </location>
</feature>
<accession>A0A0M6XY58</accession>
<evidence type="ECO:0000256" key="1">
    <source>
        <dbReference type="ARBA" id="ARBA00023015"/>
    </source>
</evidence>
<gene>
    <name evidence="5" type="ORF">LAL4801_00140</name>
</gene>
<dbReference type="GO" id="GO:0003677">
    <property type="term" value="F:DNA binding"/>
    <property type="evidence" value="ECO:0007669"/>
    <property type="project" value="UniProtKB-KW"/>
</dbReference>
<dbReference type="InterPro" id="IPR036388">
    <property type="entry name" value="WH-like_DNA-bd_sf"/>
</dbReference>
<dbReference type="OrthoDB" id="8906692at2"/>
<dbReference type="EMBL" id="CXST01000001">
    <property type="protein sequence ID" value="CTQ41720.1"/>
    <property type="molecule type" value="Genomic_DNA"/>
</dbReference>
<dbReference type="AlphaFoldDB" id="A0A0M6XY58"/>
<dbReference type="SUPFAM" id="SSF46785">
    <property type="entry name" value="Winged helix' DNA-binding domain"/>
    <property type="match status" value="1"/>
</dbReference>
<dbReference type="PROSITE" id="PS50995">
    <property type="entry name" value="HTH_MARR_2"/>
    <property type="match status" value="1"/>
</dbReference>
<dbReference type="Pfam" id="PF12802">
    <property type="entry name" value="MarR_2"/>
    <property type="match status" value="1"/>
</dbReference>
<organism evidence="5 6">
    <name type="scientific">Roseibium aggregatum</name>
    <dbReference type="NCBI Taxonomy" id="187304"/>
    <lineage>
        <taxon>Bacteria</taxon>
        <taxon>Pseudomonadati</taxon>
        <taxon>Pseudomonadota</taxon>
        <taxon>Alphaproteobacteria</taxon>
        <taxon>Hyphomicrobiales</taxon>
        <taxon>Stappiaceae</taxon>
        <taxon>Roseibium</taxon>
    </lineage>
</organism>
<evidence type="ECO:0000313" key="5">
    <source>
        <dbReference type="EMBL" id="CTQ41720.1"/>
    </source>
</evidence>
<dbReference type="Proteomes" id="UP000048926">
    <property type="component" value="Unassembled WGS sequence"/>
</dbReference>
<dbReference type="InterPro" id="IPR036390">
    <property type="entry name" value="WH_DNA-bd_sf"/>
</dbReference>
<name>A0A0M6XY58_9HYPH</name>
<reference evidence="6" key="1">
    <citation type="submission" date="2015-07" db="EMBL/GenBank/DDBJ databases">
        <authorList>
            <person name="Rodrigo-Torres Lidia"/>
            <person name="Arahal R.David."/>
        </authorList>
    </citation>
    <scope>NUCLEOTIDE SEQUENCE [LARGE SCALE GENOMIC DNA]</scope>
    <source>
        <strain evidence="6">CECT 4801</strain>
    </source>
</reference>